<accession>C1N4G3</accession>
<dbReference type="RefSeq" id="XP_003062784.1">
    <property type="nucleotide sequence ID" value="XM_003062738.1"/>
</dbReference>
<reference evidence="2 3" key="1">
    <citation type="journal article" date="2009" name="Science">
        <title>Green evolution and dynamic adaptations revealed by genomes of the marine picoeukaryotes Micromonas.</title>
        <authorList>
            <person name="Worden A.Z."/>
            <person name="Lee J.H."/>
            <person name="Mock T."/>
            <person name="Rouze P."/>
            <person name="Simmons M.P."/>
            <person name="Aerts A.L."/>
            <person name="Allen A.E."/>
            <person name="Cuvelier M.L."/>
            <person name="Derelle E."/>
            <person name="Everett M.V."/>
            <person name="Foulon E."/>
            <person name="Grimwood J."/>
            <person name="Gundlach H."/>
            <person name="Henrissat B."/>
            <person name="Napoli C."/>
            <person name="McDonald S.M."/>
            <person name="Parker M.S."/>
            <person name="Rombauts S."/>
            <person name="Salamov A."/>
            <person name="Von Dassow P."/>
            <person name="Badger J.H."/>
            <person name="Coutinho P.M."/>
            <person name="Demir E."/>
            <person name="Dubchak I."/>
            <person name="Gentemann C."/>
            <person name="Eikrem W."/>
            <person name="Gready J.E."/>
            <person name="John U."/>
            <person name="Lanier W."/>
            <person name="Lindquist E.A."/>
            <person name="Lucas S."/>
            <person name="Mayer K.F."/>
            <person name="Moreau H."/>
            <person name="Not F."/>
            <person name="Otillar R."/>
            <person name="Panaud O."/>
            <person name="Pangilinan J."/>
            <person name="Paulsen I."/>
            <person name="Piegu B."/>
            <person name="Poliakov A."/>
            <person name="Robbens S."/>
            <person name="Schmutz J."/>
            <person name="Toulza E."/>
            <person name="Wyss T."/>
            <person name="Zelensky A."/>
            <person name="Zhou K."/>
            <person name="Armbrust E.V."/>
            <person name="Bhattacharya D."/>
            <person name="Goodenough U.W."/>
            <person name="Van de Peer Y."/>
            <person name="Grigoriev I.V."/>
        </authorList>
    </citation>
    <scope>NUCLEOTIDE SEQUENCE [LARGE SCALE GENOMIC DNA]</scope>
    <source>
        <strain evidence="2 3">CCMP1545</strain>
    </source>
</reference>
<feature type="region of interest" description="Disordered" evidence="1">
    <location>
        <begin position="145"/>
        <end position="168"/>
    </location>
</feature>
<dbReference type="AlphaFoldDB" id="C1N4G3"/>
<protein>
    <submittedName>
        <fullName evidence="2">Predicted protein</fullName>
    </submittedName>
</protein>
<dbReference type="GeneID" id="9688435"/>
<evidence type="ECO:0000313" key="2">
    <source>
        <dbReference type="EMBL" id="EEH52723.1"/>
    </source>
</evidence>
<sequence length="168" mass="18322">MDEHDELNPPRRRRRRGGGGARRSTDDDDDDDDDDDATEETGATFRATVAPVGHGFFIDGSVDAVIAVACEVCGAPTMQRVEGVDVKAWLDENANELDSSGETEVIPFPRHREECDLTGLIRDVVRMRAPYENVCEACERDGSTMGGGWGGGGEEGEAFSFKLEPEDR</sequence>
<dbReference type="OrthoDB" id="1912778at2759"/>
<dbReference type="KEGG" id="mpp:MICPUCDRAFT_42410"/>
<gene>
    <name evidence="2" type="ORF">MICPUCDRAFT_42410</name>
</gene>
<proteinExistence type="predicted"/>
<dbReference type="InterPro" id="IPR003772">
    <property type="entry name" value="YceD"/>
</dbReference>
<feature type="region of interest" description="Disordered" evidence="1">
    <location>
        <begin position="1"/>
        <end position="42"/>
    </location>
</feature>
<dbReference type="EMBL" id="GG663747">
    <property type="protein sequence ID" value="EEH52723.1"/>
    <property type="molecule type" value="Genomic_DNA"/>
</dbReference>
<feature type="compositionally biased region" description="Acidic residues" evidence="1">
    <location>
        <begin position="26"/>
        <end position="39"/>
    </location>
</feature>
<evidence type="ECO:0000256" key="1">
    <source>
        <dbReference type="SAM" id="MobiDB-lite"/>
    </source>
</evidence>
<dbReference type="Pfam" id="PF02620">
    <property type="entry name" value="YceD"/>
    <property type="match status" value="1"/>
</dbReference>
<keyword evidence="3" id="KW-1185">Reference proteome</keyword>
<organism evidence="3">
    <name type="scientific">Micromonas pusilla (strain CCMP1545)</name>
    <name type="common">Picoplanktonic green alga</name>
    <dbReference type="NCBI Taxonomy" id="564608"/>
    <lineage>
        <taxon>Eukaryota</taxon>
        <taxon>Viridiplantae</taxon>
        <taxon>Chlorophyta</taxon>
        <taxon>Mamiellophyceae</taxon>
        <taxon>Mamiellales</taxon>
        <taxon>Mamiellaceae</taxon>
        <taxon>Micromonas</taxon>
    </lineage>
</organism>
<evidence type="ECO:0000313" key="3">
    <source>
        <dbReference type="Proteomes" id="UP000001876"/>
    </source>
</evidence>
<name>C1N4G3_MICPC</name>
<dbReference type="Proteomes" id="UP000001876">
    <property type="component" value="Unassembled WGS sequence"/>
</dbReference>